<evidence type="ECO:0000256" key="7">
    <source>
        <dbReference type="SAM" id="Phobius"/>
    </source>
</evidence>
<comment type="subcellular location">
    <subcellularLocation>
        <location evidence="1">Cell membrane</location>
        <topology evidence="1">Multi-pass membrane protein</topology>
    </subcellularLocation>
</comment>
<dbReference type="GO" id="GO:0004713">
    <property type="term" value="F:protein tyrosine kinase activity"/>
    <property type="evidence" value="ECO:0007669"/>
    <property type="project" value="TreeGrafter"/>
</dbReference>
<dbReference type="OrthoDB" id="2360475at2"/>
<dbReference type="STRING" id="86416.Clopa_0845"/>
<dbReference type="Proteomes" id="UP000013523">
    <property type="component" value="Chromosome"/>
</dbReference>
<dbReference type="EMBL" id="CP003261">
    <property type="protein sequence ID" value="AGK95869.1"/>
    <property type="molecule type" value="Genomic_DNA"/>
</dbReference>
<evidence type="ECO:0000256" key="1">
    <source>
        <dbReference type="ARBA" id="ARBA00004651"/>
    </source>
</evidence>
<keyword evidence="4 7" id="KW-0812">Transmembrane</keyword>
<dbReference type="AlphaFoldDB" id="R4K5Q0"/>
<feature type="domain" description="Polysaccharide chain length determinant N-terminal" evidence="8">
    <location>
        <begin position="14"/>
        <end position="100"/>
    </location>
</feature>
<evidence type="ECO:0000256" key="3">
    <source>
        <dbReference type="ARBA" id="ARBA00022475"/>
    </source>
</evidence>
<dbReference type="InterPro" id="IPR032807">
    <property type="entry name" value="GNVR"/>
</dbReference>
<sequence length="230" mass="25691">MKKNEQIRLIGFNEFFCIIAKRKMIMIIITLISVLISGFISFFMMSPVYESQASVIVDKRGDGSTQNVQYNDVMMYQNLVKTYANIALSDKIYSEAAEKLNNTISADELAKSTTIEPIQDTQMLTVTVHGTSPTKTLDSIKSITGSFIEVANSVYPAGDIRIVNQGKLPKAPIKPNKKFNIIVGFLIGILISIGLIFLLDYFDDTVESIEDIKRNFDLPILGTIQMEEKS</sequence>
<dbReference type="PANTHER" id="PTHR32309:SF13">
    <property type="entry name" value="FERRIC ENTEROBACTIN TRANSPORT PROTEIN FEPE"/>
    <property type="match status" value="1"/>
</dbReference>
<gene>
    <name evidence="10" type="ORF">Clopa_0845</name>
</gene>
<dbReference type="InterPro" id="IPR050445">
    <property type="entry name" value="Bact_polysacc_biosynth/exp"/>
</dbReference>
<feature type="transmembrane region" description="Helical" evidence="7">
    <location>
        <begin position="24"/>
        <end position="44"/>
    </location>
</feature>
<evidence type="ECO:0000259" key="8">
    <source>
        <dbReference type="Pfam" id="PF02706"/>
    </source>
</evidence>
<dbReference type="InterPro" id="IPR003856">
    <property type="entry name" value="LPS_length_determ_N"/>
</dbReference>
<dbReference type="eggNOG" id="COG3944">
    <property type="taxonomic scope" value="Bacteria"/>
</dbReference>
<keyword evidence="3" id="KW-1003">Cell membrane</keyword>
<evidence type="ECO:0000313" key="10">
    <source>
        <dbReference type="EMBL" id="AGK95869.1"/>
    </source>
</evidence>
<evidence type="ECO:0000256" key="5">
    <source>
        <dbReference type="ARBA" id="ARBA00022989"/>
    </source>
</evidence>
<dbReference type="Pfam" id="PF02706">
    <property type="entry name" value="Wzz"/>
    <property type="match status" value="1"/>
</dbReference>
<keyword evidence="6 7" id="KW-0472">Membrane</keyword>
<dbReference type="Pfam" id="PF13807">
    <property type="entry name" value="GNVR"/>
    <property type="match status" value="1"/>
</dbReference>
<reference evidence="10 11" key="1">
    <citation type="submission" date="2012-01" db="EMBL/GenBank/DDBJ databases">
        <title>Complete sequence of chromosome of Clostridium pasteurianum BC1.</title>
        <authorList>
            <consortium name="US DOE Joint Genome Institute"/>
            <person name="Lucas S."/>
            <person name="Han J."/>
            <person name="Lapidus A."/>
            <person name="Cheng J.-F."/>
            <person name="Goodwin L."/>
            <person name="Pitluck S."/>
            <person name="Peters L."/>
            <person name="Mikhailova N."/>
            <person name="Teshima H."/>
            <person name="Detter J.C."/>
            <person name="Han C."/>
            <person name="Tapia R."/>
            <person name="Land M."/>
            <person name="Hauser L."/>
            <person name="Kyrpides N."/>
            <person name="Ivanova N."/>
            <person name="Pagani I."/>
            <person name="Dunn J."/>
            <person name="Taghavi S."/>
            <person name="Francis A."/>
            <person name="van der Lelie D."/>
            <person name="Woyke T."/>
        </authorList>
    </citation>
    <scope>NUCLEOTIDE SEQUENCE [LARGE SCALE GENOMIC DNA]</scope>
    <source>
        <strain evidence="10 11">BC1</strain>
    </source>
</reference>
<proteinExistence type="inferred from homology"/>
<evidence type="ECO:0000256" key="4">
    <source>
        <dbReference type="ARBA" id="ARBA00022692"/>
    </source>
</evidence>
<dbReference type="RefSeq" id="WP_015614193.1">
    <property type="nucleotide sequence ID" value="NC_021182.1"/>
</dbReference>
<accession>R4K5Q0</accession>
<keyword evidence="5 7" id="KW-1133">Transmembrane helix</keyword>
<dbReference type="KEGG" id="cpas:Clopa_0845"/>
<evidence type="ECO:0000256" key="6">
    <source>
        <dbReference type="ARBA" id="ARBA00023136"/>
    </source>
</evidence>
<feature type="domain" description="Tyrosine-protein kinase G-rich" evidence="9">
    <location>
        <begin position="157"/>
        <end position="198"/>
    </location>
</feature>
<organism evidence="10 11">
    <name type="scientific">Clostridium pasteurianum BC1</name>
    <dbReference type="NCBI Taxonomy" id="86416"/>
    <lineage>
        <taxon>Bacteria</taxon>
        <taxon>Bacillati</taxon>
        <taxon>Bacillota</taxon>
        <taxon>Clostridia</taxon>
        <taxon>Eubacteriales</taxon>
        <taxon>Clostridiaceae</taxon>
        <taxon>Clostridium</taxon>
    </lineage>
</organism>
<keyword evidence="11" id="KW-1185">Reference proteome</keyword>
<dbReference type="PATRIC" id="fig|86416.3.peg.837"/>
<dbReference type="HOGENOM" id="CLU_082668_2_0_9"/>
<evidence type="ECO:0000256" key="2">
    <source>
        <dbReference type="ARBA" id="ARBA00006683"/>
    </source>
</evidence>
<protein>
    <submittedName>
        <fullName evidence="10">Capsular polysaccharide biosynthesis protein</fullName>
    </submittedName>
</protein>
<dbReference type="PANTHER" id="PTHR32309">
    <property type="entry name" value="TYROSINE-PROTEIN KINASE"/>
    <property type="match status" value="1"/>
</dbReference>
<evidence type="ECO:0000313" key="11">
    <source>
        <dbReference type="Proteomes" id="UP000013523"/>
    </source>
</evidence>
<feature type="transmembrane region" description="Helical" evidence="7">
    <location>
        <begin position="179"/>
        <end position="199"/>
    </location>
</feature>
<name>R4K5Q0_CLOPA</name>
<comment type="similarity">
    <text evidence="2">Belongs to the CpsC/CapA family.</text>
</comment>
<evidence type="ECO:0000259" key="9">
    <source>
        <dbReference type="Pfam" id="PF13807"/>
    </source>
</evidence>
<dbReference type="GO" id="GO:0005886">
    <property type="term" value="C:plasma membrane"/>
    <property type="evidence" value="ECO:0007669"/>
    <property type="project" value="UniProtKB-SubCell"/>
</dbReference>